<dbReference type="AlphaFoldDB" id="A0A6J4Q0P6"/>
<organism evidence="1">
    <name type="scientific">uncultured Phycisphaerae bacterium</name>
    <dbReference type="NCBI Taxonomy" id="904963"/>
    <lineage>
        <taxon>Bacteria</taxon>
        <taxon>Pseudomonadati</taxon>
        <taxon>Planctomycetota</taxon>
        <taxon>Phycisphaerae</taxon>
        <taxon>environmental samples</taxon>
    </lineage>
</organism>
<name>A0A6J4Q0P6_9BACT</name>
<proteinExistence type="predicted"/>
<reference evidence="1" key="1">
    <citation type="submission" date="2020-02" db="EMBL/GenBank/DDBJ databases">
        <authorList>
            <person name="Meier V. D."/>
        </authorList>
    </citation>
    <scope>NUCLEOTIDE SEQUENCE</scope>
    <source>
        <strain evidence="1">AVDCRST_MAG64</strain>
    </source>
</reference>
<protein>
    <submittedName>
        <fullName evidence="1">Uncharacterized protein</fullName>
    </submittedName>
</protein>
<accession>A0A6J4Q0P6</accession>
<gene>
    <name evidence="1" type="ORF">AVDCRST_MAG64-3111</name>
</gene>
<dbReference type="EMBL" id="CADCUQ010000714">
    <property type="protein sequence ID" value="CAA9424924.1"/>
    <property type="molecule type" value="Genomic_DNA"/>
</dbReference>
<feature type="non-terminal residue" evidence="1">
    <location>
        <position position="1"/>
    </location>
</feature>
<evidence type="ECO:0000313" key="1">
    <source>
        <dbReference type="EMBL" id="CAA9424924.1"/>
    </source>
</evidence>
<sequence>HRIQHKLKDLPTPELPPLLIKPIDPDQLLTLIELQLSGQMPVMDGPSTSNGEHSD</sequence>